<dbReference type="EMBL" id="CM043802">
    <property type="protein sequence ID" value="KAI4808559.1"/>
    <property type="molecule type" value="Genomic_DNA"/>
</dbReference>
<sequence>PSPPPGDQQLHPGAEGPPLCLWDLHRGTVMNRLRNEAGVCCVAITDNADSCLWGCRKQRTEVWDPFQGNARSICGYGKLPIETAEPGTCRPAASCIRLIPGHQTSILLGLSHSPALLSIRVTSRTVRSAVSHDEDLFGESSSSEEEEGDA</sequence>
<evidence type="ECO:0000313" key="1">
    <source>
        <dbReference type="EMBL" id="KAI4808559.1"/>
    </source>
</evidence>
<feature type="non-terminal residue" evidence="1">
    <location>
        <position position="1"/>
    </location>
</feature>
<protein>
    <submittedName>
        <fullName evidence="1">Uncharacterized protein</fullName>
    </submittedName>
</protein>
<keyword evidence="2" id="KW-1185">Reference proteome</keyword>
<name>A0ACB9W6X6_CHAAC</name>
<comment type="caution">
    <text evidence="1">The sequence shown here is derived from an EMBL/GenBank/DDBJ whole genome shotgun (WGS) entry which is preliminary data.</text>
</comment>
<organism evidence="1 2">
    <name type="scientific">Chaenocephalus aceratus</name>
    <name type="common">Blackfin icefish</name>
    <name type="synonym">Chaenichthys aceratus</name>
    <dbReference type="NCBI Taxonomy" id="36190"/>
    <lineage>
        <taxon>Eukaryota</taxon>
        <taxon>Metazoa</taxon>
        <taxon>Chordata</taxon>
        <taxon>Craniata</taxon>
        <taxon>Vertebrata</taxon>
        <taxon>Euteleostomi</taxon>
        <taxon>Actinopterygii</taxon>
        <taxon>Neopterygii</taxon>
        <taxon>Teleostei</taxon>
        <taxon>Neoteleostei</taxon>
        <taxon>Acanthomorphata</taxon>
        <taxon>Eupercaria</taxon>
        <taxon>Perciformes</taxon>
        <taxon>Notothenioidei</taxon>
        <taxon>Channichthyidae</taxon>
        <taxon>Chaenocephalus</taxon>
    </lineage>
</organism>
<dbReference type="Proteomes" id="UP001057452">
    <property type="component" value="Chromosome 18"/>
</dbReference>
<evidence type="ECO:0000313" key="2">
    <source>
        <dbReference type="Proteomes" id="UP001057452"/>
    </source>
</evidence>
<gene>
    <name evidence="1" type="ORF">KUCAC02_000616</name>
</gene>
<proteinExistence type="predicted"/>
<accession>A0ACB9W6X6</accession>
<reference evidence="1" key="1">
    <citation type="submission" date="2022-05" db="EMBL/GenBank/DDBJ databases">
        <title>Chromosome-level genome of Chaenocephalus aceratus.</title>
        <authorList>
            <person name="Park H."/>
        </authorList>
    </citation>
    <scope>NUCLEOTIDE SEQUENCE</scope>
    <source>
        <strain evidence="1">KU_202001</strain>
    </source>
</reference>